<protein>
    <submittedName>
        <fullName evidence="2">DUF1127 domain-containing protein</fullName>
    </submittedName>
</protein>
<dbReference type="InterPro" id="IPR009506">
    <property type="entry name" value="YjiS-like"/>
</dbReference>
<dbReference type="RefSeq" id="WP_140197076.1">
    <property type="nucleotide sequence ID" value="NZ_CP065915.1"/>
</dbReference>
<evidence type="ECO:0000313" key="3">
    <source>
        <dbReference type="Proteomes" id="UP000314011"/>
    </source>
</evidence>
<comment type="caution">
    <text evidence="2">The sequence shown here is derived from an EMBL/GenBank/DDBJ whole genome shotgun (WGS) entry which is preliminary data.</text>
</comment>
<feature type="domain" description="YjiS-like" evidence="1">
    <location>
        <begin position="28"/>
        <end position="53"/>
    </location>
</feature>
<dbReference type="Pfam" id="PF06568">
    <property type="entry name" value="YjiS-like"/>
    <property type="match status" value="1"/>
</dbReference>
<dbReference type="Proteomes" id="UP000314011">
    <property type="component" value="Unassembled WGS sequence"/>
</dbReference>
<dbReference type="AlphaFoldDB" id="A0A5C5G9X9"/>
<dbReference type="EMBL" id="VFFF01000003">
    <property type="protein sequence ID" value="TNY30835.1"/>
    <property type="molecule type" value="Genomic_DNA"/>
</dbReference>
<proteinExistence type="predicted"/>
<sequence length="70" mass="8165">MNYASTTISPSRLFQPRRLPGIRHYVALLRQRRALARLDDRALADIGLTRAEAWSEADRPLWDVPAHWLR</sequence>
<evidence type="ECO:0000259" key="1">
    <source>
        <dbReference type="Pfam" id="PF06568"/>
    </source>
</evidence>
<keyword evidence="3" id="KW-1185">Reference proteome</keyword>
<accession>A0A5C5G9X9</accession>
<reference evidence="2 3" key="1">
    <citation type="submission" date="2019-06" db="EMBL/GenBank/DDBJ databases">
        <title>Genome of new Rhodobacteraceae sp. SM1903.</title>
        <authorList>
            <person name="Ren X."/>
        </authorList>
    </citation>
    <scope>NUCLEOTIDE SEQUENCE [LARGE SCALE GENOMIC DNA]</scope>
    <source>
        <strain evidence="2 3">SM1903</strain>
    </source>
</reference>
<gene>
    <name evidence="2" type="ORF">FHY64_17120</name>
</gene>
<organism evidence="2 3">
    <name type="scientific">Pelagovum pacificum</name>
    <dbReference type="NCBI Taxonomy" id="2588711"/>
    <lineage>
        <taxon>Bacteria</taxon>
        <taxon>Pseudomonadati</taxon>
        <taxon>Pseudomonadota</taxon>
        <taxon>Alphaproteobacteria</taxon>
        <taxon>Rhodobacterales</taxon>
        <taxon>Paracoccaceae</taxon>
        <taxon>Pelagovum</taxon>
    </lineage>
</organism>
<name>A0A5C5G9X9_9RHOB</name>
<evidence type="ECO:0000313" key="2">
    <source>
        <dbReference type="EMBL" id="TNY30835.1"/>
    </source>
</evidence>